<dbReference type="CDD" id="cd11614">
    <property type="entry name" value="SAF_CpaB_FlgA_like"/>
    <property type="match status" value="1"/>
</dbReference>
<keyword evidence="3" id="KW-1185">Reference proteome</keyword>
<evidence type="ECO:0008006" key="4">
    <source>
        <dbReference type="Google" id="ProtNLM"/>
    </source>
</evidence>
<reference evidence="2 3" key="1">
    <citation type="submission" date="2018-01" db="EMBL/GenBank/DDBJ databases">
        <title>Cryobacterium sp. nov., from glaciers in China.</title>
        <authorList>
            <person name="Liu Q."/>
            <person name="Xin Y.-H."/>
        </authorList>
    </citation>
    <scope>NUCLEOTIDE SEQUENCE [LARGE SCALE GENOMIC DNA]</scope>
    <source>
        <strain evidence="2 3">TMN-42</strain>
    </source>
</reference>
<dbReference type="RefSeq" id="WP_103460879.1">
    <property type="nucleotide sequence ID" value="NZ_PPXD01000018.1"/>
</dbReference>
<evidence type="ECO:0000313" key="3">
    <source>
        <dbReference type="Proteomes" id="UP000237340"/>
    </source>
</evidence>
<evidence type="ECO:0000256" key="1">
    <source>
        <dbReference type="SAM" id="Phobius"/>
    </source>
</evidence>
<keyword evidence="1" id="KW-0812">Transmembrane</keyword>
<comment type="caution">
    <text evidence="2">The sequence shown here is derived from an EMBL/GenBank/DDBJ whole genome shotgun (WGS) entry which is preliminary data.</text>
</comment>
<accession>A0A2S3ZE97</accession>
<dbReference type="Proteomes" id="UP000237340">
    <property type="component" value="Unassembled WGS sequence"/>
</dbReference>
<proteinExistence type="predicted"/>
<name>A0A2S3ZE97_9MICO</name>
<keyword evidence="1" id="KW-1133">Transmembrane helix</keyword>
<dbReference type="AlphaFoldDB" id="A0A2S3ZE97"/>
<feature type="transmembrane region" description="Helical" evidence="1">
    <location>
        <begin position="26"/>
        <end position="47"/>
    </location>
</feature>
<evidence type="ECO:0000313" key="2">
    <source>
        <dbReference type="EMBL" id="POH64879.1"/>
    </source>
</evidence>
<keyword evidence="1" id="KW-0472">Membrane</keyword>
<organism evidence="2 3">
    <name type="scientific">Cryobacterium zongtaii</name>
    <dbReference type="NCBI Taxonomy" id="1259217"/>
    <lineage>
        <taxon>Bacteria</taxon>
        <taxon>Bacillati</taxon>
        <taxon>Actinomycetota</taxon>
        <taxon>Actinomycetes</taxon>
        <taxon>Micrococcales</taxon>
        <taxon>Microbacteriaceae</taxon>
        <taxon>Cryobacterium</taxon>
    </lineage>
</organism>
<sequence>MRTGRPAGSGRPTTSTKTRFWFDPRFALGLVLVVASIVGVSVVVAGSDRTVAVYAARVPLAVGDRLDAADLVETEVRLGAAVELYLTPSLVPADGLVVTRTVTAGELVPAAAVGTRAGEAVTSLVLDLRGRLSTSLAAGSVVDVWSAGEVESGLFSPPAVLVGRAAIVRILEPSGLIQSGDGRAVEVLVPKDKVAAVLEAIANDEALSLVAVNAPIGG</sequence>
<gene>
    <name evidence="2" type="ORF">C3B61_12050</name>
</gene>
<dbReference type="EMBL" id="PPXD01000018">
    <property type="protein sequence ID" value="POH64879.1"/>
    <property type="molecule type" value="Genomic_DNA"/>
</dbReference>
<protein>
    <recommendedName>
        <fullName evidence="4">SAF domain-containing protein</fullName>
    </recommendedName>
</protein>